<dbReference type="InterPro" id="IPR058278">
    <property type="entry name" value="DUF7972"/>
</dbReference>
<dbReference type="Pfam" id="PF25927">
    <property type="entry name" value="DUF7972"/>
    <property type="match status" value="1"/>
</dbReference>
<evidence type="ECO:0000256" key="2">
    <source>
        <dbReference type="SAM" id="Phobius"/>
    </source>
</evidence>
<feature type="region of interest" description="Disordered" evidence="1">
    <location>
        <begin position="1"/>
        <end position="49"/>
    </location>
</feature>
<dbReference type="GeneID" id="81125839"/>
<keyword evidence="2" id="KW-0472">Membrane</keyword>
<name>A0ABD5WAF1_9EURY</name>
<evidence type="ECO:0000256" key="1">
    <source>
        <dbReference type="SAM" id="MobiDB-lite"/>
    </source>
</evidence>
<gene>
    <name evidence="3" type="ORF">ACFQL9_04600</name>
</gene>
<organism evidence="3 4">
    <name type="scientific">Halobaculum lipolyticum</name>
    <dbReference type="NCBI Taxonomy" id="3032001"/>
    <lineage>
        <taxon>Archaea</taxon>
        <taxon>Methanobacteriati</taxon>
        <taxon>Methanobacteriota</taxon>
        <taxon>Stenosarchaea group</taxon>
        <taxon>Halobacteria</taxon>
        <taxon>Halobacteriales</taxon>
        <taxon>Haloferacaceae</taxon>
        <taxon>Halobaculum</taxon>
    </lineage>
</organism>
<dbReference type="EMBL" id="JBHTAH010000003">
    <property type="protein sequence ID" value="MFC7068914.1"/>
    <property type="molecule type" value="Genomic_DNA"/>
</dbReference>
<dbReference type="AlphaFoldDB" id="A0ABD5WAF1"/>
<evidence type="ECO:0000313" key="3">
    <source>
        <dbReference type="EMBL" id="MFC7068914.1"/>
    </source>
</evidence>
<sequence>MRIVADGGVDRDGTATGEGGTATGEDGDGTDESSSAGGTGAGGRATDPAGAAERLRRWTLLDGRRSVVAAVPVVATVGVVFGLGAVGVLGVTGSGPVSSLFGAVITGVFTLVSIVLAINQLVLSRVFGSPNDLTDRMAGNLSFRDRVARATDGDLPPTDPQDFLGAVVDGLGERADDLGDRVDADSADQLTALATDVGEYAADLTERLDGEDFGTFDVLSTVLRDDYSDTLRAARNRRRDGDLDDATAAALDDIVALLRTVGIARQYLKTVYIQQELAALSRTLLYLSFPSLVAAVCTLLLYARSGGPPIGGTALLAVVAVAVGVTVSPLATLGAHVLRLATIARLTSTVGPFTPREERTE</sequence>
<feature type="transmembrane region" description="Helical" evidence="2">
    <location>
        <begin position="284"/>
        <end position="303"/>
    </location>
</feature>
<evidence type="ECO:0000313" key="4">
    <source>
        <dbReference type="Proteomes" id="UP001596461"/>
    </source>
</evidence>
<accession>A0ABD5WAF1</accession>
<keyword evidence="4" id="KW-1185">Reference proteome</keyword>
<protein>
    <recommendedName>
        <fullName evidence="5">Flagellar protein FlaJ</fullName>
    </recommendedName>
</protein>
<keyword evidence="2" id="KW-1133">Transmembrane helix</keyword>
<feature type="transmembrane region" description="Helical" evidence="2">
    <location>
        <begin position="315"/>
        <end position="338"/>
    </location>
</feature>
<dbReference type="RefSeq" id="WP_284030979.1">
    <property type="nucleotide sequence ID" value="NZ_CP126154.1"/>
</dbReference>
<reference evidence="3 4" key="1">
    <citation type="journal article" date="2019" name="Int. J. Syst. Evol. Microbiol.">
        <title>The Global Catalogue of Microorganisms (GCM) 10K type strain sequencing project: providing services to taxonomists for standard genome sequencing and annotation.</title>
        <authorList>
            <consortium name="The Broad Institute Genomics Platform"/>
            <consortium name="The Broad Institute Genome Sequencing Center for Infectious Disease"/>
            <person name="Wu L."/>
            <person name="Ma J."/>
        </authorList>
    </citation>
    <scope>NUCLEOTIDE SEQUENCE [LARGE SCALE GENOMIC DNA]</scope>
    <source>
        <strain evidence="3 4">DT31</strain>
    </source>
</reference>
<dbReference type="Proteomes" id="UP001596461">
    <property type="component" value="Unassembled WGS sequence"/>
</dbReference>
<feature type="transmembrane region" description="Helical" evidence="2">
    <location>
        <begin position="97"/>
        <end position="118"/>
    </location>
</feature>
<comment type="caution">
    <text evidence="3">The sequence shown here is derived from an EMBL/GenBank/DDBJ whole genome shotgun (WGS) entry which is preliminary data.</text>
</comment>
<feature type="transmembrane region" description="Helical" evidence="2">
    <location>
        <begin position="66"/>
        <end position="91"/>
    </location>
</feature>
<keyword evidence="2" id="KW-0812">Transmembrane</keyword>
<proteinExistence type="predicted"/>
<evidence type="ECO:0008006" key="5">
    <source>
        <dbReference type="Google" id="ProtNLM"/>
    </source>
</evidence>